<dbReference type="EMBL" id="KV425947">
    <property type="protein sequence ID" value="KZV96069.1"/>
    <property type="molecule type" value="Genomic_DNA"/>
</dbReference>
<protein>
    <submittedName>
        <fullName evidence="2">Uncharacterized protein</fullName>
    </submittedName>
</protein>
<organism evidence="2 3">
    <name type="scientific">Exidia glandulosa HHB12029</name>
    <dbReference type="NCBI Taxonomy" id="1314781"/>
    <lineage>
        <taxon>Eukaryota</taxon>
        <taxon>Fungi</taxon>
        <taxon>Dikarya</taxon>
        <taxon>Basidiomycota</taxon>
        <taxon>Agaricomycotina</taxon>
        <taxon>Agaricomycetes</taxon>
        <taxon>Auriculariales</taxon>
        <taxon>Exidiaceae</taxon>
        <taxon>Exidia</taxon>
    </lineage>
</organism>
<sequence length="200" mass="22605">MEKASLPVRQMFPYTRSTDPTLLCPRHCLGTEQSEGKEVRDSLDLSSNAATSRRQGRRLSQRQLVPGRLDRSLFFYREHATCTQCLSHQARWSRTTERTYGYGDAGVAEDLGCGDAASPSARCPWDTFAAHGTLQIGVSLRREQRSQDVSALSANRARDTRVYAFESVTRDRCDDPSEFCPTRRIGFVYISEHKWHGPSL</sequence>
<dbReference type="InParanoid" id="A0A166AXL9"/>
<proteinExistence type="predicted"/>
<keyword evidence="3" id="KW-1185">Reference proteome</keyword>
<accession>A0A166AXL9</accession>
<evidence type="ECO:0000256" key="1">
    <source>
        <dbReference type="SAM" id="MobiDB-lite"/>
    </source>
</evidence>
<dbReference type="Proteomes" id="UP000077266">
    <property type="component" value="Unassembled WGS sequence"/>
</dbReference>
<reference evidence="2 3" key="1">
    <citation type="journal article" date="2016" name="Mol. Biol. Evol.">
        <title>Comparative Genomics of Early-Diverging Mushroom-Forming Fungi Provides Insights into the Origins of Lignocellulose Decay Capabilities.</title>
        <authorList>
            <person name="Nagy L.G."/>
            <person name="Riley R."/>
            <person name="Tritt A."/>
            <person name="Adam C."/>
            <person name="Daum C."/>
            <person name="Floudas D."/>
            <person name="Sun H."/>
            <person name="Yadav J.S."/>
            <person name="Pangilinan J."/>
            <person name="Larsson K.H."/>
            <person name="Matsuura K."/>
            <person name="Barry K."/>
            <person name="Labutti K."/>
            <person name="Kuo R."/>
            <person name="Ohm R.A."/>
            <person name="Bhattacharya S.S."/>
            <person name="Shirouzu T."/>
            <person name="Yoshinaga Y."/>
            <person name="Martin F.M."/>
            <person name="Grigoriev I.V."/>
            <person name="Hibbett D.S."/>
        </authorList>
    </citation>
    <scope>NUCLEOTIDE SEQUENCE [LARGE SCALE GENOMIC DNA]</scope>
    <source>
        <strain evidence="2 3">HHB12029</strain>
    </source>
</reference>
<dbReference type="AlphaFoldDB" id="A0A166AXL9"/>
<evidence type="ECO:0000313" key="2">
    <source>
        <dbReference type="EMBL" id="KZV96069.1"/>
    </source>
</evidence>
<name>A0A166AXL9_EXIGL</name>
<evidence type="ECO:0000313" key="3">
    <source>
        <dbReference type="Proteomes" id="UP000077266"/>
    </source>
</evidence>
<gene>
    <name evidence="2" type="ORF">EXIGLDRAFT_441605</name>
</gene>
<feature type="region of interest" description="Disordered" evidence="1">
    <location>
        <begin position="39"/>
        <end position="61"/>
    </location>
</feature>